<dbReference type="GO" id="GO:0005634">
    <property type="term" value="C:nucleus"/>
    <property type="evidence" value="ECO:0007669"/>
    <property type="project" value="UniProtKB-SubCell"/>
</dbReference>
<evidence type="ECO:0000256" key="1">
    <source>
        <dbReference type="ARBA" id="ARBA00004123"/>
    </source>
</evidence>
<gene>
    <name evidence="10" type="ORF">U9M48_039261</name>
</gene>
<feature type="domain" description="hAT-like transposase RNase-H fold" evidence="9">
    <location>
        <begin position="438"/>
        <end position="522"/>
    </location>
</feature>
<dbReference type="InterPro" id="IPR025525">
    <property type="entry name" value="hAT-like_transposase_RNase-H"/>
</dbReference>
<feature type="region of interest" description="Disordered" evidence="7">
    <location>
        <begin position="52"/>
        <end position="88"/>
    </location>
</feature>
<reference evidence="10 11" key="1">
    <citation type="submission" date="2024-02" db="EMBL/GenBank/DDBJ databases">
        <title>High-quality chromosome-scale genome assembly of Pensacola bahiagrass (Paspalum notatum Flugge var. saurae).</title>
        <authorList>
            <person name="Vega J.M."/>
            <person name="Podio M."/>
            <person name="Orjuela J."/>
            <person name="Siena L.A."/>
            <person name="Pessino S.C."/>
            <person name="Combes M.C."/>
            <person name="Mariac C."/>
            <person name="Albertini E."/>
            <person name="Pupilli F."/>
            <person name="Ortiz J.P.A."/>
            <person name="Leblanc O."/>
        </authorList>
    </citation>
    <scope>NUCLEOTIDE SEQUENCE [LARGE SCALE GENOMIC DNA]</scope>
    <source>
        <strain evidence="10">R1</strain>
        <tissue evidence="10">Leaf</tissue>
    </source>
</reference>
<dbReference type="SMART" id="SM00614">
    <property type="entry name" value="ZnF_BED"/>
    <property type="match status" value="1"/>
</dbReference>
<feature type="compositionally biased region" description="Low complexity" evidence="7">
    <location>
        <begin position="59"/>
        <end position="80"/>
    </location>
</feature>
<feature type="non-terminal residue" evidence="10">
    <location>
        <position position="719"/>
    </location>
</feature>
<dbReference type="Proteomes" id="UP001341281">
    <property type="component" value="Chromosome 09"/>
</dbReference>
<evidence type="ECO:0000256" key="5">
    <source>
        <dbReference type="ARBA" id="ARBA00023125"/>
    </source>
</evidence>
<dbReference type="GO" id="GO:0008270">
    <property type="term" value="F:zinc ion binding"/>
    <property type="evidence" value="ECO:0007669"/>
    <property type="project" value="UniProtKB-KW"/>
</dbReference>
<protein>
    <recommendedName>
        <fullName evidence="12">Transposase</fullName>
    </recommendedName>
</protein>
<evidence type="ECO:0000256" key="7">
    <source>
        <dbReference type="SAM" id="MobiDB-lite"/>
    </source>
</evidence>
<organism evidence="10 11">
    <name type="scientific">Paspalum notatum var. saurae</name>
    <dbReference type="NCBI Taxonomy" id="547442"/>
    <lineage>
        <taxon>Eukaryota</taxon>
        <taxon>Viridiplantae</taxon>
        <taxon>Streptophyta</taxon>
        <taxon>Embryophyta</taxon>
        <taxon>Tracheophyta</taxon>
        <taxon>Spermatophyta</taxon>
        <taxon>Magnoliopsida</taxon>
        <taxon>Liliopsida</taxon>
        <taxon>Poales</taxon>
        <taxon>Poaceae</taxon>
        <taxon>PACMAD clade</taxon>
        <taxon>Panicoideae</taxon>
        <taxon>Andropogonodae</taxon>
        <taxon>Paspaleae</taxon>
        <taxon>Paspalinae</taxon>
        <taxon>Paspalum</taxon>
    </lineage>
</organism>
<evidence type="ECO:0000256" key="3">
    <source>
        <dbReference type="ARBA" id="ARBA00022771"/>
    </source>
</evidence>
<keyword evidence="2" id="KW-0479">Metal-binding</keyword>
<evidence type="ECO:0008006" key="12">
    <source>
        <dbReference type="Google" id="ProtNLM"/>
    </source>
</evidence>
<dbReference type="AlphaFoldDB" id="A0AAQ3XD11"/>
<dbReference type="InterPro" id="IPR008906">
    <property type="entry name" value="HATC_C_dom"/>
</dbReference>
<evidence type="ECO:0000313" key="10">
    <source>
        <dbReference type="EMBL" id="WVZ93266.1"/>
    </source>
</evidence>
<feature type="compositionally biased region" description="Basic and acidic residues" evidence="7">
    <location>
        <begin position="694"/>
        <end position="719"/>
    </location>
</feature>
<evidence type="ECO:0000259" key="9">
    <source>
        <dbReference type="Pfam" id="PF14372"/>
    </source>
</evidence>
<name>A0AAQ3XD11_PASNO</name>
<evidence type="ECO:0000256" key="6">
    <source>
        <dbReference type="ARBA" id="ARBA00023242"/>
    </source>
</evidence>
<accession>A0AAQ3XD11</accession>
<keyword evidence="5" id="KW-0238">DNA-binding</keyword>
<dbReference type="GO" id="GO:0003677">
    <property type="term" value="F:DNA binding"/>
    <property type="evidence" value="ECO:0007669"/>
    <property type="project" value="UniProtKB-KW"/>
</dbReference>
<feature type="domain" description="HAT C-terminal dimerisation" evidence="8">
    <location>
        <begin position="566"/>
        <end position="640"/>
    </location>
</feature>
<comment type="subcellular location">
    <subcellularLocation>
        <location evidence="1">Nucleus</location>
    </subcellularLocation>
</comment>
<feature type="region of interest" description="Disordered" evidence="7">
    <location>
        <begin position="669"/>
        <end position="719"/>
    </location>
</feature>
<dbReference type="InterPro" id="IPR052035">
    <property type="entry name" value="ZnF_BED_domain_contain"/>
</dbReference>
<dbReference type="Pfam" id="PF14372">
    <property type="entry name" value="hAT-like_RNase-H"/>
    <property type="match status" value="1"/>
</dbReference>
<dbReference type="InterPro" id="IPR012337">
    <property type="entry name" value="RNaseH-like_sf"/>
</dbReference>
<dbReference type="EMBL" id="CP144753">
    <property type="protein sequence ID" value="WVZ93266.1"/>
    <property type="molecule type" value="Genomic_DNA"/>
</dbReference>
<keyword evidence="3" id="KW-0863">Zinc-finger</keyword>
<dbReference type="GO" id="GO:0046983">
    <property type="term" value="F:protein dimerization activity"/>
    <property type="evidence" value="ECO:0007669"/>
    <property type="project" value="InterPro"/>
</dbReference>
<keyword evidence="4" id="KW-0862">Zinc</keyword>
<dbReference type="Pfam" id="PF05699">
    <property type="entry name" value="Dimer_Tnp_hAT"/>
    <property type="match status" value="1"/>
</dbReference>
<evidence type="ECO:0000256" key="2">
    <source>
        <dbReference type="ARBA" id="ARBA00022723"/>
    </source>
</evidence>
<keyword evidence="6" id="KW-0539">Nucleus</keyword>
<evidence type="ECO:0000313" key="11">
    <source>
        <dbReference type="Proteomes" id="UP001341281"/>
    </source>
</evidence>
<evidence type="ECO:0000256" key="4">
    <source>
        <dbReference type="ARBA" id="ARBA00022833"/>
    </source>
</evidence>
<proteinExistence type="predicted"/>
<evidence type="ECO:0000259" key="8">
    <source>
        <dbReference type="Pfam" id="PF05699"/>
    </source>
</evidence>
<keyword evidence="11" id="KW-1185">Reference proteome</keyword>
<sequence>MSMEDDAMDYDYYAAAEADDEERELEAQNEAEDARRFVLGSSAAAAIDVDGAGAGARTGTGMRTGSTSPTGTATASTSGNRSRRRGPTSKVCLDFEEITEIHAGKEVRVSAICLHCKNTLSAKSSSGTGHLRRHLDLCPSKKEKHRHGRTQSLLKFNADGSVVHWEYSPSVARTELCQYIIDAHNPKFVKPSRQTTARDLIGLYNDRVEHLVYALKNFVSSVALTYDIWSGKAKEDYISVVAHFVNSDWCLEKRLLDLKPIEVAHTGANIAERVEMVASDYGITDKIFVIVLDNASSNKTAMDVLKPVFSGYIGSLMPKPARNEDDLAAVFLHRCRACHIINLIVNSCLKRLLPYLEDFRTAITLLNSSNQCIASYKQYCLSVGVRPRKFGVDMDVRWNSTSLMLKHLVPYQSTFFAATEKLLSFLQFFYDSTVALSGVYYPTSPLMPHHILKIGRHLNAYESYELLRPAIVPMKTKFLKYWREIPILCAFAFILDPRAKMGEFNKVLQNRYPTSMRTKLTKIFQVYERKFGDACLSNPILPGGASGNGACAGAGAGTSSSSDLSELSSYLDSDTEVMFGPDFNILNWWQRHNQTYPILSILAKNVLTVPVSTVSSKSTFSLASRVLEERRQRLTLDMVETGSWLTHKQHTVEKESKELEAAFEAMYLDDEGTSPDSKRKEQESGNAANVQGRRTKDQQMIHDQHKEGEGMRHIQRVQE</sequence>
<dbReference type="SUPFAM" id="SSF53098">
    <property type="entry name" value="Ribonuclease H-like"/>
    <property type="match status" value="1"/>
</dbReference>
<dbReference type="PANTHER" id="PTHR46481">
    <property type="entry name" value="ZINC FINGER BED DOMAIN-CONTAINING PROTEIN 4"/>
    <property type="match status" value="1"/>
</dbReference>
<dbReference type="PANTHER" id="PTHR46481:SF10">
    <property type="entry name" value="ZINC FINGER BED DOMAIN-CONTAINING PROTEIN 39"/>
    <property type="match status" value="1"/>
</dbReference>